<evidence type="ECO:0000259" key="1">
    <source>
        <dbReference type="PROSITE" id="PS51707"/>
    </source>
</evidence>
<dbReference type="EMBL" id="JAFBED010000013">
    <property type="protein sequence ID" value="MBM7622013.1"/>
    <property type="molecule type" value="Genomic_DNA"/>
</dbReference>
<gene>
    <name evidence="2" type="ORF">JOC95_003923</name>
</gene>
<dbReference type="InterPro" id="IPR023577">
    <property type="entry name" value="CYTH_domain"/>
</dbReference>
<evidence type="ECO:0000313" key="3">
    <source>
        <dbReference type="Proteomes" id="UP000737402"/>
    </source>
</evidence>
<dbReference type="PROSITE" id="PS51707">
    <property type="entry name" value="CYTH"/>
    <property type="match status" value="1"/>
</dbReference>
<protein>
    <submittedName>
        <fullName evidence="2">Uncharacterized protein YjbK</fullName>
    </submittedName>
</protein>
<sequence length="198" mass="23099">MSHQEIEIEFKNILTFEEFTALCSSFQVHSEDFFSQENHYFDTEKFELKECGCALRIRKKGNTYTLTLKQPANEGLLETHQSITEDEKAGMFDEGLGLIPGVIADILKDELGIEASNIRYFGSLKTNRVEIPYKGGLLVLDESHYLQTSDFEMEYEVSNYQEGQQFFYDLLREHHIPIRETKNKIARFYDVKVCRLNE</sequence>
<dbReference type="PIRSF" id="PIRSF012526">
    <property type="entry name" value="CYTH_UCP012526"/>
    <property type="match status" value="1"/>
</dbReference>
<dbReference type="Gene3D" id="2.40.320.10">
    <property type="entry name" value="Hypothetical Protein Pfu-838710-001"/>
    <property type="match status" value="1"/>
</dbReference>
<dbReference type="Proteomes" id="UP000737402">
    <property type="component" value="Unassembled WGS sequence"/>
</dbReference>
<keyword evidence="3" id="KW-1185">Reference proteome</keyword>
<proteinExistence type="predicted"/>
<comment type="caution">
    <text evidence="2">The sequence shown here is derived from an EMBL/GenBank/DDBJ whole genome shotgun (WGS) entry which is preliminary data.</text>
</comment>
<accession>A0ABS2P5M6</accession>
<dbReference type="SUPFAM" id="SSF55154">
    <property type="entry name" value="CYTH-like phosphatases"/>
    <property type="match status" value="1"/>
</dbReference>
<dbReference type="RefSeq" id="WP_204419188.1">
    <property type="nucleotide sequence ID" value="NZ_JAFBED010000013.1"/>
</dbReference>
<reference evidence="2 3" key="1">
    <citation type="submission" date="2021-01" db="EMBL/GenBank/DDBJ databases">
        <title>Genomic Encyclopedia of Type Strains, Phase IV (KMG-IV): sequencing the most valuable type-strain genomes for metagenomic binning, comparative biology and taxonomic classification.</title>
        <authorList>
            <person name="Goeker M."/>
        </authorList>
    </citation>
    <scope>NUCLEOTIDE SEQUENCE [LARGE SCALE GENOMIC DNA]</scope>
    <source>
        <strain evidence="2 3">DSM 25879</strain>
    </source>
</reference>
<feature type="domain" description="CYTH" evidence="1">
    <location>
        <begin position="5"/>
        <end position="195"/>
    </location>
</feature>
<dbReference type="InterPro" id="IPR033469">
    <property type="entry name" value="CYTH-like_dom_sf"/>
</dbReference>
<organism evidence="2 3">
    <name type="scientific">Sutcliffiella tianshenii</name>
    <dbReference type="NCBI Taxonomy" id="1463404"/>
    <lineage>
        <taxon>Bacteria</taxon>
        <taxon>Bacillati</taxon>
        <taxon>Bacillota</taxon>
        <taxon>Bacilli</taxon>
        <taxon>Bacillales</taxon>
        <taxon>Bacillaceae</taxon>
        <taxon>Sutcliffiella</taxon>
    </lineage>
</organism>
<dbReference type="InterPro" id="IPR009195">
    <property type="entry name" value="Uncharacterised_YjbK"/>
</dbReference>
<dbReference type="CDD" id="cd07762">
    <property type="entry name" value="CYTH-like_Pase_1"/>
    <property type="match status" value="1"/>
</dbReference>
<dbReference type="Pfam" id="PF01928">
    <property type="entry name" value="CYTH"/>
    <property type="match status" value="1"/>
</dbReference>
<name>A0ABS2P5M6_9BACI</name>
<evidence type="ECO:0000313" key="2">
    <source>
        <dbReference type="EMBL" id="MBM7622013.1"/>
    </source>
</evidence>
<dbReference type="SMART" id="SM01118">
    <property type="entry name" value="CYTH"/>
    <property type="match status" value="1"/>
</dbReference>